<protein>
    <submittedName>
        <fullName evidence="2">Uncharacterized protein</fullName>
    </submittedName>
</protein>
<name>A0AAE3N8H3_9BURK</name>
<evidence type="ECO:0000313" key="3">
    <source>
        <dbReference type="Proteomes" id="UP001212602"/>
    </source>
</evidence>
<sequence length="89" mass="9503">MSTATPSVSDTKRSTGAAAAAAKSGKVQAPDVVRTPPPSAPATQAVKEEPEPRFEPAIPSDGRDEQGEQMMEELGRERREKQEKTGQAR</sequence>
<feature type="compositionally biased region" description="Basic and acidic residues" evidence="1">
    <location>
        <begin position="73"/>
        <end position="89"/>
    </location>
</feature>
<evidence type="ECO:0000313" key="2">
    <source>
        <dbReference type="EMBL" id="MDA7416276.1"/>
    </source>
</evidence>
<gene>
    <name evidence="2" type="ORF">PGB34_07855</name>
</gene>
<dbReference type="AlphaFoldDB" id="A0AAE3N8H3"/>
<accession>A0AAE3N8H3</accession>
<dbReference type="RefSeq" id="WP_271427502.1">
    <property type="nucleotide sequence ID" value="NZ_JAQIPB010000002.1"/>
</dbReference>
<feature type="region of interest" description="Disordered" evidence="1">
    <location>
        <begin position="1"/>
        <end position="89"/>
    </location>
</feature>
<dbReference type="EMBL" id="JAQIPB010000002">
    <property type="protein sequence ID" value="MDA7416276.1"/>
    <property type="molecule type" value="Genomic_DNA"/>
</dbReference>
<organism evidence="2 3">
    <name type="scientific">Xenophilus arseniciresistens</name>
    <dbReference type="NCBI Taxonomy" id="1283306"/>
    <lineage>
        <taxon>Bacteria</taxon>
        <taxon>Pseudomonadati</taxon>
        <taxon>Pseudomonadota</taxon>
        <taxon>Betaproteobacteria</taxon>
        <taxon>Burkholderiales</taxon>
        <taxon>Comamonadaceae</taxon>
        <taxon>Xenophilus</taxon>
    </lineage>
</organism>
<evidence type="ECO:0000256" key="1">
    <source>
        <dbReference type="SAM" id="MobiDB-lite"/>
    </source>
</evidence>
<comment type="caution">
    <text evidence="2">The sequence shown here is derived from an EMBL/GenBank/DDBJ whole genome shotgun (WGS) entry which is preliminary data.</text>
</comment>
<proteinExistence type="predicted"/>
<reference evidence="2" key="1">
    <citation type="submission" date="2023-01" db="EMBL/GenBank/DDBJ databases">
        <title>Xenophilus mangrovi sp. nov., isolated from soil of Mangrove nature reserve.</title>
        <authorList>
            <person name="Xu S."/>
            <person name="Liu Z."/>
            <person name="Xu Y."/>
        </authorList>
    </citation>
    <scope>NUCLEOTIDE SEQUENCE</scope>
    <source>
        <strain evidence="2">YW8</strain>
    </source>
</reference>
<keyword evidence="3" id="KW-1185">Reference proteome</keyword>
<dbReference type="Proteomes" id="UP001212602">
    <property type="component" value="Unassembled WGS sequence"/>
</dbReference>